<comment type="similarity">
    <text evidence="2">Belongs to the amino acid-polyamine-organocation (APC) superfamily. Cationic amino acid transporter (CAT) (TC 2.A.3.3) family.</text>
</comment>
<evidence type="ECO:0000313" key="10">
    <source>
        <dbReference type="Proteomes" id="UP000242715"/>
    </source>
</evidence>
<gene>
    <name evidence="9" type="ORF">TSUD_69350</name>
</gene>
<dbReference type="Proteomes" id="UP000242715">
    <property type="component" value="Unassembled WGS sequence"/>
</dbReference>
<dbReference type="AlphaFoldDB" id="A0A2Z6NGY2"/>
<dbReference type="Pfam" id="PF13520">
    <property type="entry name" value="AA_permease_2"/>
    <property type="match status" value="1"/>
</dbReference>
<keyword evidence="5 7" id="KW-0472">Membrane</keyword>
<feature type="domain" description="Cationic amino acid transporter C-terminal" evidence="8">
    <location>
        <begin position="395"/>
        <end position="445"/>
    </location>
</feature>
<feature type="transmembrane region" description="Helical" evidence="7">
    <location>
        <begin position="395"/>
        <end position="414"/>
    </location>
</feature>
<keyword evidence="10" id="KW-1185">Reference proteome</keyword>
<feature type="transmembrane region" description="Helical" evidence="7">
    <location>
        <begin position="152"/>
        <end position="172"/>
    </location>
</feature>
<feature type="transmembrane region" description="Helical" evidence="7">
    <location>
        <begin position="426"/>
        <end position="446"/>
    </location>
</feature>
<comment type="subcellular location">
    <subcellularLocation>
        <location evidence="1">Membrane</location>
        <topology evidence="1">Multi-pass membrane protein</topology>
    </subcellularLocation>
</comment>
<feature type="transmembrane region" description="Helical" evidence="7">
    <location>
        <begin position="303"/>
        <end position="325"/>
    </location>
</feature>
<feature type="transmembrane region" description="Helical" evidence="7">
    <location>
        <begin position="81"/>
        <end position="100"/>
    </location>
</feature>
<feature type="compositionally biased region" description="Polar residues" evidence="6">
    <location>
        <begin position="476"/>
        <end position="485"/>
    </location>
</feature>
<dbReference type="OrthoDB" id="3900342at2759"/>
<name>A0A2Z6NGY2_TRISU</name>
<accession>A0A2Z6NGY2</accession>
<evidence type="ECO:0000256" key="6">
    <source>
        <dbReference type="SAM" id="MobiDB-lite"/>
    </source>
</evidence>
<evidence type="ECO:0000256" key="4">
    <source>
        <dbReference type="ARBA" id="ARBA00022989"/>
    </source>
</evidence>
<feature type="region of interest" description="Disordered" evidence="6">
    <location>
        <begin position="460"/>
        <end position="485"/>
    </location>
</feature>
<dbReference type="PIRSF" id="PIRSF006060">
    <property type="entry name" value="AA_transporter"/>
    <property type="match status" value="1"/>
</dbReference>
<feature type="transmembrane region" description="Helical" evidence="7">
    <location>
        <begin position="337"/>
        <end position="359"/>
    </location>
</feature>
<feature type="transmembrane region" description="Helical" evidence="7">
    <location>
        <begin position="365"/>
        <end position="386"/>
    </location>
</feature>
<evidence type="ECO:0000256" key="5">
    <source>
        <dbReference type="ARBA" id="ARBA00023136"/>
    </source>
</evidence>
<keyword evidence="3 7" id="KW-0812">Transmembrane</keyword>
<feature type="transmembrane region" description="Helical" evidence="7">
    <location>
        <begin position="109"/>
        <end position="132"/>
    </location>
</feature>
<dbReference type="Gene3D" id="1.20.1740.10">
    <property type="entry name" value="Amino acid/polyamine transporter I"/>
    <property type="match status" value="1"/>
</dbReference>
<feature type="transmembrane region" description="Helical" evidence="7">
    <location>
        <begin position="202"/>
        <end position="223"/>
    </location>
</feature>
<keyword evidence="4 7" id="KW-1133">Transmembrane helix</keyword>
<proteinExistence type="inferred from homology"/>
<evidence type="ECO:0000256" key="1">
    <source>
        <dbReference type="ARBA" id="ARBA00004141"/>
    </source>
</evidence>
<protein>
    <recommendedName>
        <fullName evidence="8">Cationic amino acid transporter C-terminal domain-containing protein</fullName>
    </recommendedName>
</protein>
<dbReference type="PANTHER" id="PTHR43243">
    <property type="entry name" value="INNER MEMBRANE TRANSPORTER YGJI-RELATED"/>
    <property type="match status" value="1"/>
</dbReference>
<organism evidence="9 10">
    <name type="scientific">Trifolium subterraneum</name>
    <name type="common">Subterranean clover</name>
    <dbReference type="NCBI Taxonomy" id="3900"/>
    <lineage>
        <taxon>Eukaryota</taxon>
        <taxon>Viridiplantae</taxon>
        <taxon>Streptophyta</taxon>
        <taxon>Embryophyta</taxon>
        <taxon>Tracheophyta</taxon>
        <taxon>Spermatophyta</taxon>
        <taxon>Magnoliopsida</taxon>
        <taxon>eudicotyledons</taxon>
        <taxon>Gunneridae</taxon>
        <taxon>Pentapetalae</taxon>
        <taxon>rosids</taxon>
        <taxon>fabids</taxon>
        <taxon>Fabales</taxon>
        <taxon>Fabaceae</taxon>
        <taxon>Papilionoideae</taxon>
        <taxon>50 kb inversion clade</taxon>
        <taxon>NPAAA clade</taxon>
        <taxon>Hologalegina</taxon>
        <taxon>IRL clade</taxon>
        <taxon>Trifolieae</taxon>
        <taxon>Trifolium</taxon>
    </lineage>
</organism>
<dbReference type="GO" id="GO:0005313">
    <property type="term" value="F:L-glutamate transmembrane transporter activity"/>
    <property type="evidence" value="ECO:0007669"/>
    <property type="project" value="TreeGrafter"/>
</dbReference>
<sequence>MAVGDAADDGVARRRGCTFQKNDFFPEESFKSWGNYGKSVMETPFRFKDRVLKRSSDEAELVEIKARSGNEMKKTLNWWDLMWFGIGAVVGSGIFVLTGLEAKKEAGPAVVLSFVVSGISALLSVFCYTEFAVEIPVAGGSFAYLRVELGDFVAFIAAGNIILEYAIGNAAVARSWTSYFATLCNKGPEDFRIIVHGMDPDYGHLDPIAVVALAVITALAVYSTKGSSIFNYVATLFHMAVLIFIVIAGLTKAKTVNYEQFTPFGLHGMVNASAVLFFAYVGFDAVATMAEETKNPGRDIPIGLVGSMTITTVLYCLLAATLCLMQNYKDIDEHAPFSVAFSAVGMDWAKYIVSLAYWANTTSGWIGYAIFVPLWFLGTGGLWWFVPMAKKPKVWGVPLVPWLPSLSIAINIFLLGSIDKKSYMRFGIWTAFLLVYYVLLGLHASYDTAKQYDQSKHSSEKAEKQWNKVEQGVVGQDSNTAHVSN</sequence>
<dbReference type="GO" id="GO:0015189">
    <property type="term" value="F:L-lysine transmembrane transporter activity"/>
    <property type="evidence" value="ECO:0007669"/>
    <property type="project" value="TreeGrafter"/>
</dbReference>
<evidence type="ECO:0000256" key="2">
    <source>
        <dbReference type="ARBA" id="ARBA00008572"/>
    </source>
</evidence>
<evidence type="ECO:0000259" key="8">
    <source>
        <dbReference type="Pfam" id="PF13906"/>
    </source>
</evidence>
<dbReference type="InterPro" id="IPR029485">
    <property type="entry name" value="CAT_C"/>
</dbReference>
<dbReference type="EMBL" id="DF973609">
    <property type="protein sequence ID" value="GAU35902.1"/>
    <property type="molecule type" value="Genomic_DNA"/>
</dbReference>
<reference evidence="10" key="1">
    <citation type="journal article" date="2017" name="Front. Plant Sci.">
        <title>Climate Clever Clovers: New Paradigm to Reduce the Environmental Footprint of Ruminants by Breeding Low Methanogenic Forages Utilizing Haplotype Variation.</title>
        <authorList>
            <person name="Kaur P."/>
            <person name="Appels R."/>
            <person name="Bayer P.E."/>
            <person name="Keeble-Gagnere G."/>
            <person name="Wang J."/>
            <person name="Hirakawa H."/>
            <person name="Shirasawa K."/>
            <person name="Vercoe P."/>
            <person name="Stefanova K."/>
            <person name="Durmic Z."/>
            <person name="Nichols P."/>
            <person name="Revell C."/>
            <person name="Isobe S.N."/>
            <person name="Edwards D."/>
            <person name="Erskine W."/>
        </authorList>
    </citation>
    <scope>NUCLEOTIDE SEQUENCE [LARGE SCALE GENOMIC DNA]</scope>
    <source>
        <strain evidence="10">cv. Daliak</strain>
    </source>
</reference>
<dbReference type="Pfam" id="PF13906">
    <property type="entry name" value="AA_permease_C"/>
    <property type="match status" value="1"/>
</dbReference>
<dbReference type="InterPro" id="IPR002293">
    <property type="entry name" value="AA/rel_permease1"/>
</dbReference>
<feature type="transmembrane region" description="Helical" evidence="7">
    <location>
        <begin position="263"/>
        <end position="283"/>
    </location>
</feature>
<feature type="transmembrane region" description="Helical" evidence="7">
    <location>
        <begin position="229"/>
        <end position="251"/>
    </location>
</feature>
<dbReference type="PANTHER" id="PTHR43243:SF77">
    <property type="entry name" value="CATIONIC AMINO ACID TRANSPORTER"/>
    <property type="match status" value="1"/>
</dbReference>
<evidence type="ECO:0000313" key="9">
    <source>
        <dbReference type="EMBL" id="GAU35902.1"/>
    </source>
</evidence>
<evidence type="ECO:0000256" key="3">
    <source>
        <dbReference type="ARBA" id="ARBA00022692"/>
    </source>
</evidence>
<dbReference type="GO" id="GO:0005886">
    <property type="term" value="C:plasma membrane"/>
    <property type="evidence" value="ECO:0007669"/>
    <property type="project" value="TreeGrafter"/>
</dbReference>
<evidence type="ECO:0000256" key="7">
    <source>
        <dbReference type="SAM" id="Phobius"/>
    </source>
</evidence>